<dbReference type="EMBL" id="JACJVP010000034">
    <property type="protein sequence ID" value="MBB6673166.1"/>
    <property type="molecule type" value="Genomic_DNA"/>
</dbReference>
<dbReference type="RefSeq" id="WP_185671021.1">
    <property type="nucleotide sequence ID" value="NZ_JACJVP010000034.1"/>
</dbReference>
<evidence type="ECO:0000256" key="11">
    <source>
        <dbReference type="ARBA" id="ARBA00033391"/>
    </source>
</evidence>
<evidence type="ECO:0000256" key="3">
    <source>
        <dbReference type="ARBA" id="ARBA00011738"/>
    </source>
</evidence>
<dbReference type="InterPro" id="IPR036038">
    <property type="entry name" value="Aminotransferase-like"/>
</dbReference>
<keyword evidence="7 13" id="KW-0808">Transferase</keyword>
<evidence type="ECO:0000256" key="9">
    <source>
        <dbReference type="ARBA" id="ARBA00030138"/>
    </source>
</evidence>
<dbReference type="InterPro" id="IPR043131">
    <property type="entry name" value="BCAT-like_N"/>
</dbReference>
<evidence type="ECO:0000256" key="7">
    <source>
        <dbReference type="ARBA" id="ARBA00022679"/>
    </source>
</evidence>
<dbReference type="GO" id="GO:0046416">
    <property type="term" value="P:D-amino acid metabolic process"/>
    <property type="evidence" value="ECO:0007669"/>
    <property type="project" value="InterPro"/>
</dbReference>
<dbReference type="Pfam" id="PF01063">
    <property type="entry name" value="Aminotran_4"/>
    <property type="match status" value="1"/>
</dbReference>
<dbReference type="PANTHER" id="PTHR42743">
    <property type="entry name" value="AMINO-ACID AMINOTRANSFERASE"/>
    <property type="match status" value="1"/>
</dbReference>
<evidence type="ECO:0000256" key="8">
    <source>
        <dbReference type="ARBA" id="ARBA00022898"/>
    </source>
</evidence>
<dbReference type="Gene3D" id="3.30.470.10">
    <property type="match status" value="1"/>
</dbReference>
<comment type="similarity">
    <text evidence="2">Belongs to the class-IV pyridoxal-phosphate-dependent aminotransferase family.</text>
</comment>
<dbReference type="InterPro" id="IPR043132">
    <property type="entry name" value="BCAT-like_C"/>
</dbReference>
<dbReference type="CDD" id="cd01558">
    <property type="entry name" value="D-AAT_like"/>
    <property type="match status" value="1"/>
</dbReference>
<dbReference type="NCBIfam" id="TIGR01121">
    <property type="entry name" value="D_amino_aminoT"/>
    <property type="match status" value="1"/>
</dbReference>
<comment type="subunit">
    <text evidence="3">Homodimer.</text>
</comment>
<keyword evidence="6 13" id="KW-0032">Aminotransferase</keyword>
<organism evidence="13 14">
    <name type="scientific">Cohnella nanjingensis</name>
    <dbReference type="NCBI Taxonomy" id="1387779"/>
    <lineage>
        <taxon>Bacteria</taxon>
        <taxon>Bacillati</taxon>
        <taxon>Bacillota</taxon>
        <taxon>Bacilli</taxon>
        <taxon>Bacillales</taxon>
        <taxon>Paenibacillaceae</taxon>
        <taxon>Cohnella</taxon>
    </lineage>
</organism>
<dbReference type="GO" id="GO:0030170">
    <property type="term" value="F:pyridoxal phosphate binding"/>
    <property type="evidence" value="ECO:0007669"/>
    <property type="project" value="InterPro"/>
</dbReference>
<gene>
    <name evidence="13" type="primary">dat</name>
    <name evidence="13" type="ORF">H7C19_21040</name>
</gene>
<dbReference type="AlphaFoldDB" id="A0A7X0VGS7"/>
<evidence type="ECO:0000256" key="1">
    <source>
        <dbReference type="ARBA" id="ARBA00001933"/>
    </source>
</evidence>
<dbReference type="SUPFAM" id="SSF56752">
    <property type="entry name" value="D-aminoacid aminotransferase-like PLP-dependent enzymes"/>
    <property type="match status" value="1"/>
</dbReference>
<dbReference type="InterPro" id="IPR001544">
    <property type="entry name" value="Aminotrans_IV"/>
</dbReference>
<comment type="caution">
    <text evidence="13">The sequence shown here is derived from an EMBL/GenBank/DDBJ whole genome shotgun (WGS) entry which is preliminary data.</text>
</comment>
<dbReference type="PANTHER" id="PTHR42743:SF10">
    <property type="entry name" value="D-ALANINE AMINOTRANSFERASE"/>
    <property type="match status" value="1"/>
</dbReference>
<evidence type="ECO:0000256" key="6">
    <source>
        <dbReference type="ARBA" id="ARBA00022576"/>
    </source>
</evidence>
<evidence type="ECO:0000256" key="2">
    <source>
        <dbReference type="ARBA" id="ARBA00009320"/>
    </source>
</evidence>
<evidence type="ECO:0000256" key="5">
    <source>
        <dbReference type="ARBA" id="ARBA00021779"/>
    </source>
</evidence>
<dbReference type="Proteomes" id="UP000547209">
    <property type="component" value="Unassembled WGS sequence"/>
</dbReference>
<keyword evidence="14" id="KW-1185">Reference proteome</keyword>
<comment type="cofactor">
    <cofactor evidence="1">
        <name>pyridoxal 5'-phosphate</name>
        <dbReference type="ChEBI" id="CHEBI:597326"/>
    </cofactor>
</comment>
<evidence type="ECO:0000313" key="14">
    <source>
        <dbReference type="Proteomes" id="UP000547209"/>
    </source>
</evidence>
<sequence length="281" mass="30958">MSPIYWYDNQFLPAEAVRVSPQDRGYYFGDGVYEVYRVYGGRLFETGLHYERLARSAAGVKLALPFGEAELEGVLTELVLRNEVREGTVYLQITRGVAPRNHLFPADAQPMAMAYCNEVARPVTTMEAGIKTITLEDTRWLHCDYKTLNLLANVLAKQEAAERGAGDAILRRGDIVTESSASNVMIVKDGRILTHPANNLILHGVTRAVSLRLARAEDIRAEERPFTVDELLAADEAFVTGTTVEVTPIVSVDGRPIGSGEPGPVTRRLQRAFARAIGLES</sequence>
<name>A0A7X0VGS7_9BACL</name>
<evidence type="ECO:0000256" key="4">
    <source>
        <dbReference type="ARBA" id="ARBA00012874"/>
    </source>
</evidence>
<dbReference type="GO" id="GO:0008652">
    <property type="term" value="P:amino acid biosynthetic process"/>
    <property type="evidence" value="ECO:0007669"/>
    <property type="project" value="UniProtKB-ARBA"/>
</dbReference>
<evidence type="ECO:0000256" key="10">
    <source>
        <dbReference type="ARBA" id="ARBA00033316"/>
    </source>
</evidence>
<reference evidence="13 14" key="1">
    <citation type="submission" date="2020-08" db="EMBL/GenBank/DDBJ databases">
        <title>Cohnella phylogeny.</title>
        <authorList>
            <person name="Dunlap C."/>
        </authorList>
    </citation>
    <scope>NUCLEOTIDE SEQUENCE [LARGE SCALE GENOMIC DNA]</scope>
    <source>
        <strain evidence="13 14">DSM 28246</strain>
    </source>
</reference>
<evidence type="ECO:0000256" key="12">
    <source>
        <dbReference type="ARBA" id="ARBA00047911"/>
    </source>
</evidence>
<accession>A0A7X0VGS7</accession>
<proteinExistence type="inferred from homology"/>
<dbReference type="InterPro" id="IPR050571">
    <property type="entry name" value="Class-IV_PLP-Dep_Aminotrnsfr"/>
</dbReference>
<dbReference type="GO" id="GO:0047810">
    <property type="term" value="F:D-alanine-2-oxoglutarate aminotransferase activity"/>
    <property type="evidence" value="ECO:0007669"/>
    <property type="project" value="UniProtKB-EC"/>
</dbReference>
<dbReference type="Gene3D" id="3.20.10.10">
    <property type="entry name" value="D-amino Acid Aminotransferase, subunit A, domain 2"/>
    <property type="match status" value="1"/>
</dbReference>
<dbReference type="GO" id="GO:0005829">
    <property type="term" value="C:cytosol"/>
    <property type="evidence" value="ECO:0007669"/>
    <property type="project" value="TreeGrafter"/>
</dbReference>
<evidence type="ECO:0000313" key="13">
    <source>
        <dbReference type="EMBL" id="MBB6673166.1"/>
    </source>
</evidence>
<protein>
    <recommendedName>
        <fullName evidence="5">D-alanine aminotransferase</fullName>
        <ecNumber evidence="4">2.6.1.21</ecNumber>
    </recommendedName>
    <alternativeName>
        <fullName evidence="11">D-amino acid aminotransferase</fullName>
    </alternativeName>
    <alternativeName>
        <fullName evidence="9">D-amino acid transaminase</fullName>
    </alternativeName>
    <alternativeName>
        <fullName evidence="10">D-aspartate aminotransferase</fullName>
    </alternativeName>
</protein>
<dbReference type="InterPro" id="IPR005784">
    <property type="entry name" value="D_amino_transT"/>
</dbReference>
<dbReference type="FunFam" id="3.20.10.10:FF:000002">
    <property type="entry name" value="D-alanine aminotransferase"/>
    <property type="match status" value="1"/>
</dbReference>
<dbReference type="EC" id="2.6.1.21" evidence="4"/>
<comment type="catalytic activity">
    <reaction evidence="12">
        <text>D-alanine + 2-oxoglutarate = D-glutamate + pyruvate</text>
        <dbReference type="Rhea" id="RHEA:15869"/>
        <dbReference type="ChEBI" id="CHEBI:15361"/>
        <dbReference type="ChEBI" id="CHEBI:16810"/>
        <dbReference type="ChEBI" id="CHEBI:29986"/>
        <dbReference type="ChEBI" id="CHEBI:57416"/>
        <dbReference type="EC" id="2.6.1.21"/>
    </reaction>
</comment>
<keyword evidence="8" id="KW-0663">Pyridoxal phosphate</keyword>
<dbReference type="GO" id="GO:0046394">
    <property type="term" value="P:carboxylic acid biosynthetic process"/>
    <property type="evidence" value="ECO:0007669"/>
    <property type="project" value="UniProtKB-ARBA"/>
</dbReference>